<dbReference type="InterPro" id="IPR047667">
    <property type="entry name" value="ATPase_ComGA"/>
</dbReference>
<evidence type="ECO:0000313" key="6">
    <source>
        <dbReference type="Proteomes" id="UP001500920"/>
    </source>
</evidence>
<dbReference type="Gene3D" id="3.30.450.90">
    <property type="match status" value="1"/>
</dbReference>
<protein>
    <submittedName>
        <fullName evidence="5">Competence type IV pilus ATPase ComGA</fullName>
    </submittedName>
</protein>
<dbReference type="EMBL" id="BAABCK010000023">
    <property type="protein sequence ID" value="GAA3725117.1"/>
    <property type="molecule type" value="Genomic_DNA"/>
</dbReference>
<dbReference type="InterPro" id="IPR001482">
    <property type="entry name" value="T2SS/T4SS_dom"/>
</dbReference>
<keyword evidence="6" id="KW-1185">Reference proteome</keyword>
<dbReference type="Gene3D" id="3.40.50.300">
    <property type="entry name" value="P-loop containing nucleotide triphosphate hydrolases"/>
    <property type="match status" value="1"/>
</dbReference>
<dbReference type="SMART" id="SM00382">
    <property type="entry name" value="AAA"/>
    <property type="match status" value="1"/>
</dbReference>
<evidence type="ECO:0000313" key="5">
    <source>
        <dbReference type="EMBL" id="GAA3725117.1"/>
    </source>
</evidence>
<keyword evidence="3" id="KW-0067">ATP-binding</keyword>
<evidence type="ECO:0000256" key="3">
    <source>
        <dbReference type="ARBA" id="ARBA00022840"/>
    </source>
</evidence>
<keyword evidence="2" id="KW-0547">Nucleotide-binding</keyword>
<dbReference type="PANTHER" id="PTHR30258">
    <property type="entry name" value="TYPE II SECRETION SYSTEM PROTEIN GSPE-RELATED"/>
    <property type="match status" value="1"/>
</dbReference>
<dbReference type="NCBIfam" id="NF041000">
    <property type="entry name" value="ATPase_ComGA"/>
    <property type="match status" value="1"/>
</dbReference>
<reference evidence="6" key="1">
    <citation type="journal article" date="2019" name="Int. J. Syst. Evol. Microbiol.">
        <title>The Global Catalogue of Microorganisms (GCM) 10K type strain sequencing project: providing services to taxonomists for standard genome sequencing and annotation.</title>
        <authorList>
            <consortium name="The Broad Institute Genomics Platform"/>
            <consortium name="The Broad Institute Genome Sequencing Center for Infectious Disease"/>
            <person name="Wu L."/>
            <person name="Ma J."/>
        </authorList>
    </citation>
    <scope>NUCLEOTIDE SEQUENCE [LARGE SCALE GENOMIC DNA]</scope>
    <source>
        <strain evidence="6">JCM 16981</strain>
    </source>
</reference>
<accession>A0ABP7EV76</accession>
<evidence type="ECO:0000256" key="1">
    <source>
        <dbReference type="ARBA" id="ARBA00006611"/>
    </source>
</evidence>
<dbReference type="CDD" id="cd01129">
    <property type="entry name" value="PulE-GspE-like"/>
    <property type="match status" value="1"/>
</dbReference>
<dbReference type="Proteomes" id="UP001500920">
    <property type="component" value="Unassembled WGS sequence"/>
</dbReference>
<dbReference type="Pfam" id="PF00437">
    <property type="entry name" value="T2SSE"/>
    <property type="match status" value="1"/>
</dbReference>
<feature type="domain" description="AAA+ ATPase" evidence="4">
    <location>
        <begin position="134"/>
        <end position="256"/>
    </location>
</feature>
<dbReference type="PANTHER" id="PTHR30258:SF2">
    <property type="entry name" value="COMG OPERON PROTEIN 1"/>
    <property type="match status" value="1"/>
</dbReference>
<organism evidence="5 6">
    <name type="scientific">Salinicoccus jeotgali</name>
    <dbReference type="NCBI Taxonomy" id="381634"/>
    <lineage>
        <taxon>Bacteria</taxon>
        <taxon>Bacillati</taxon>
        <taxon>Bacillota</taxon>
        <taxon>Bacilli</taxon>
        <taxon>Bacillales</taxon>
        <taxon>Staphylococcaceae</taxon>
        <taxon>Salinicoccus</taxon>
    </lineage>
</organism>
<dbReference type="SUPFAM" id="SSF52540">
    <property type="entry name" value="P-loop containing nucleoside triphosphate hydrolases"/>
    <property type="match status" value="1"/>
</dbReference>
<dbReference type="InterPro" id="IPR003593">
    <property type="entry name" value="AAA+_ATPase"/>
</dbReference>
<comment type="caution">
    <text evidence="5">The sequence shown here is derived from an EMBL/GenBank/DDBJ whole genome shotgun (WGS) entry which is preliminary data.</text>
</comment>
<comment type="similarity">
    <text evidence="1">Belongs to the GSP E family.</text>
</comment>
<name>A0ABP7EV76_9STAP</name>
<dbReference type="InterPro" id="IPR027417">
    <property type="entry name" value="P-loop_NTPase"/>
</dbReference>
<sequence>MKKLIETILKDAMLEEATDVHLTSEGEMAHVRIRCLGKMQLLEVIDIEVYRRAINYLKFIADLDINEHRVPQSGRTAILIDEEVVNLRVSTLPVSLMDEVVVIRILNLMEDKASNELFSTTSEYDFFQDYINRQQGLILFTGPTGSGKSTLMHRLIREIAARGERQIISIEDPIEYEQEGIVQVEINEKAQIDYEPLLKGVLRCDPDVIMFGEIRDANIASNLLRASLSGHLVFSTFHSKSAVAALSRLKDFGLYDEEMIQSISLIINQRLIHTQKGSYIIYETLGNTEIQEFLKTGSVVYGTLHDRLILMLDEGGLNADEFRFYEDKFK</sequence>
<dbReference type="RefSeq" id="WP_344702825.1">
    <property type="nucleotide sequence ID" value="NZ_BAABCK010000023.1"/>
</dbReference>
<evidence type="ECO:0000259" key="4">
    <source>
        <dbReference type="SMART" id="SM00382"/>
    </source>
</evidence>
<proteinExistence type="inferred from homology"/>
<evidence type="ECO:0000256" key="2">
    <source>
        <dbReference type="ARBA" id="ARBA00022741"/>
    </source>
</evidence>
<gene>
    <name evidence="5" type="primary">comGA</name>
    <name evidence="5" type="ORF">GCM10022378_13780</name>
</gene>